<evidence type="ECO:0000256" key="6">
    <source>
        <dbReference type="ARBA" id="ARBA00023136"/>
    </source>
</evidence>
<dbReference type="RefSeq" id="WP_012349310.1">
    <property type="nucleotide sequence ID" value="NC_010524.1"/>
</dbReference>
<feature type="transmembrane region" description="Helical" evidence="7">
    <location>
        <begin position="291"/>
        <end position="308"/>
    </location>
</feature>
<evidence type="ECO:0000313" key="9">
    <source>
        <dbReference type="EMBL" id="ACB36569.1"/>
    </source>
</evidence>
<evidence type="ECO:0000256" key="5">
    <source>
        <dbReference type="ARBA" id="ARBA00022989"/>
    </source>
</evidence>
<comment type="subcellular location">
    <subcellularLocation>
        <location evidence="1 7">Cell membrane</location>
        <topology evidence="1 7">Multi-pass membrane protein</topology>
    </subcellularLocation>
</comment>
<dbReference type="SUPFAM" id="SSF161098">
    <property type="entry name" value="MetI-like"/>
    <property type="match status" value="2"/>
</dbReference>
<feature type="transmembrane region" description="Helical" evidence="7">
    <location>
        <begin position="529"/>
        <end position="552"/>
    </location>
</feature>
<dbReference type="EMBL" id="CP001013">
    <property type="protein sequence ID" value="ACB36569.1"/>
    <property type="molecule type" value="Genomic_DNA"/>
</dbReference>
<dbReference type="GO" id="GO:0005886">
    <property type="term" value="C:plasma membrane"/>
    <property type="evidence" value="ECO:0007669"/>
    <property type="project" value="UniProtKB-SubCell"/>
</dbReference>
<keyword evidence="10" id="KW-1185">Reference proteome</keyword>
<dbReference type="PANTHER" id="PTHR30183:SF7">
    <property type="entry name" value="FERRIC TRANSPORT SYSTEM PERMEASE PROTEIN FBPB 1-RELATED"/>
    <property type="match status" value="1"/>
</dbReference>
<keyword evidence="2 7" id="KW-0813">Transport</keyword>
<keyword evidence="3" id="KW-1003">Cell membrane</keyword>
<evidence type="ECO:0000256" key="4">
    <source>
        <dbReference type="ARBA" id="ARBA00022692"/>
    </source>
</evidence>
<dbReference type="InterPro" id="IPR000515">
    <property type="entry name" value="MetI-like"/>
</dbReference>
<organism evidence="9 10">
    <name type="scientific">Leptothrix cholodnii (strain ATCC 51168 / LMG 8142 / SP-6)</name>
    <name type="common">Leptothrix discophora (strain SP-6)</name>
    <dbReference type="NCBI Taxonomy" id="395495"/>
    <lineage>
        <taxon>Bacteria</taxon>
        <taxon>Pseudomonadati</taxon>
        <taxon>Pseudomonadota</taxon>
        <taxon>Betaproteobacteria</taxon>
        <taxon>Burkholderiales</taxon>
        <taxon>Sphaerotilaceae</taxon>
        <taxon>Leptothrix</taxon>
    </lineage>
</organism>
<evidence type="ECO:0000256" key="3">
    <source>
        <dbReference type="ARBA" id="ARBA00022475"/>
    </source>
</evidence>
<dbReference type="Pfam" id="PF00528">
    <property type="entry name" value="BPD_transp_1"/>
    <property type="match status" value="2"/>
</dbReference>
<feature type="domain" description="ABC transmembrane type-1" evidence="8">
    <location>
        <begin position="403"/>
        <end position="593"/>
    </location>
</feature>
<proteinExistence type="inferred from homology"/>
<comment type="similarity">
    <text evidence="7">Belongs to the binding-protein-dependent transport system permease family.</text>
</comment>
<evidence type="ECO:0000256" key="7">
    <source>
        <dbReference type="RuleBase" id="RU363032"/>
    </source>
</evidence>
<feature type="transmembrane region" description="Helical" evidence="7">
    <location>
        <begin position="104"/>
        <end position="124"/>
    </location>
</feature>
<dbReference type="STRING" id="395495.Lcho_4318"/>
<dbReference type="HOGENOM" id="CLU_021838_1_1_4"/>
<feature type="transmembrane region" description="Helical" evidence="7">
    <location>
        <begin position="572"/>
        <end position="593"/>
    </location>
</feature>
<feature type="transmembrane region" description="Helical" evidence="7">
    <location>
        <begin position="37"/>
        <end position="56"/>
    </location>
</feature>
<evidence type="ECO:0000256" key="1">
    <source>
        <dbReference type="ARBA" id="ARBA00004651"/>
    </source>
</evidence>
<feature type="domain" description="ABC transmembrane type-1" evidence="8">
    <location>
        <begin position="100"/>
        <end position="309"/>
    </location>
</feature>
<feature type="transmembrane region" description="Helical" evidence="7">
    <location>
        <begin position="441"/>
        <end position="461"/>
    </location>
</feature>
<keyword evidence="4 7" id="KW-0812">Transmembrane</keyword>
<dbReference type="PROSITE" id="PS50928">
    <property type="entry name" value="ABC_TM1"/>
    <property type="match status" value="2"/>
</dbReference>
<dbReference type="Proteomes" id="UP000001693">
    <property type="component" value="Chromosome"/>
</dbReference>
<evidence type="ECO:0000313" key="10">
    <source>
        <dbReference type="Proteomes" id="UP000001693"/>
    </source>
</evidence>
<dbReference type="GO" id="GO:0055085">
    <property type="term" value="P:transmembrane transport"/>
    <property type="evidence" value="ECO:0007669"/>
    <property type="project" value="InterPro"/>
</dbReference>
<feature type="transmembrane region" description="Helical" evidence="7">
    <location>
        <begin position="467"/>
        <end position="485"/>
    </location>
</feature>
<feature type="transmembrane region" description="Helical" evidence="7">
    <location>
        <begin position="6"/>
        <end position="25"/>
    </location>
</feature>
<dbReference type="InterPro" id="IPR035906">
    <property type="entry name" value="MetI-like_sf"/>
</dbReference>
<name>B1XZK6_LEPCP</name>
<accession>B1XZK6</accession>
<dbReference type="Gene3D" id="1.10.3720.10">
    <property type="entry name" value="MetI-like"/>
    <property type="match status" value="2"/>
</dbReference>
<keyword evidence="6 7" id="KW-0472">Membrane</keyword>
<evidence type="ECO:0000256" key="2">
    <source>
        <dbReference type="ARBA" id="ARBA00022448"/>
    </source>
</evidence>
<gene>
    <name evidence="9" type="ordered locus">Lcho_4318</name>
</gene>
<feature type="transmembrane region" description="Helical" evidence="7">
    <location>
        <begin position="346"/>
        <end position="365"/>
    </location>
</feature>
<reference evidence="9 10" key="1">
    <citation type="submission" date="2008-03" db="EMBL/GenBank/DDBJ databases">
        <title>Complete sequence of Leptothrix cholodnii SP-6.</title>
        <authorList>
            <consortium name="US DOE Joint Genome Institute"/>
            <person name="Copeland A."/>
            <person name="Lucas S."/>
            <person name="Lapidus A."/>
            <person name="Glavina del Rio T."/>
            <person name="Dalin E."/>
            <person name="Tice H."/>
            <person name="Bruce D."/>
            <person name="Goodwin L."/>
            <person name="Pitluck S."/>
            <person name="Chertkov O."/>
            <person name="Brettin T."/>
            <person name="Detter J.C."/>
            <person name="Han C."/>
            <person name="Kuske C.R."/>
            <person name="Schmutz J."/>
            <person name="Larimer F."/>
            <person name="Land M."/>
            <person name="Hauser L."/>
            <person name="Kyrpides N."/>
            <person name="Lykidis A."/>
            <person name="Emerson D."/>
            <person name="Richardson P."/>
        </authorList>
    </citation>
    <scope>NUCLEOTIDE SEQUENCE [LARGE SCALE GENOMIC DNA]</scope>
    <source>
        <strain evidence="10">ATCC 51168 / LMG 8142 / SP-6</strain>
    </source>
</reference>
<dbReference type="eggNOG" id="COG1178">
    <property type="taxonomic scope" value="Bacteria"/>
</dbReference>
<feature type="transmembrane region" description="Helical" evidence="7">
    <location>
        <begin position="235"/>
        <end position="254"/>
    </location>
</feature>
<evidence type="ECO:0000259" key="8">
    <source>
        <dbReference type="PROSITE" id="PS50928"/>
    </source>
</evidence>
<feature type="transmembrane region" description="Helical" evidence="7">
    <location>
        <begin position="409"/>
        <end position="429"/>
    </location>
</feature>
<dbReference type="CDD" id="cd06261">
    <property type="entry name" value="TM_PBP2"/>
    <property type="match status" value="2"/>
</dbReference>
<feature type="transmembrane region" description="Helical" evidence="7">
    <location>
        <begin position="144"/>
        <end position="164"/>
    </location>
</feature>
<sequence length="615" mass="64794">MSGAAASWVWLAAILLLAFGLARWLARRGRFGGDVTVATIVVVIATLLLLFIFYPVGRSLFAALLDDQGGFAPSLAAQRLFAPDIWSLDCLAGGSRCGVAVNSLLLASIVGLLSTLLGLALALAAQRGRAGGTQGQGRVFKLMAVLPIVTPPFVIALALVVLFGRTGLVTGWLSSAFGLPRSRWIYGLPGVTLAQLLSFTPIAFMILSGALAAVSPSLEEAAQTLRASRARVFRSVTWPLLRPALANAFLLGFVESLADFANPIVLAGNFEVLSIKIFFAVAGAQHDPGRAAGLAAVLLAFTLAAFWLQQRWLGRASYVTVSGKGDGGLPAALPTGLRIGCVSLSWLWIAFTLACYAVIAVGGFVKDVGRGDMTLSLAHIGAGFGIEWGERGLAFTGSAWDSFFTTIEVAAIAAPITAVIGLLSAYVITRHRFAGRASFEFLTLVSFAVPGTVIGVSYIVAFNVPPLELTGGIAILVLCFVFRNMPVGVRTGIAALAQIDRSLDEASSTLRADTLQTLRRVVLPLLRPAILTTLVFSFTHAMTAVSAVIFLATAKYNLATVYIIGRVEAGEYPLAIAYSMVLIAFMLTVLLLLQRATGEARLGRRKTGGVIVTGH</sequence>
<protein>
    <submittedName>
        <fullName evidence="9">Binding-protein-dependent transport systems inner membrane component</fullName>
    </submittedName>
</protein>
<dbReference type="AlphaFoldDB" id="B1XZK6"/>
<keyword evidence="5 7" id="KW-1133">Transmembrane helix</keyword>
<feature type="transmembrane region" description="Helical" evidence="7">
    <location>
        <begin position="184"/>
        <end position="214"/>
    </location>
</feature>
<dbReference type="PANTHER" id="PTHR30183">
    <property type="entry name" value="MOLYBDENUM TRANSPORT SYSTEM PERMEASE PROTEIN MODB"/>
    <property type="match status" value="1"/>
</dbReference>
<dbReference type="KEGG" id="lch:Lcho_4318"/>